<dbReference type="Gene3D" id="1.20.890.10">
    <property type="entry name" value="cAMP-dependent protein kinase regulatory subunit, dimerization-anchoring domain"/>
    <property type="match status" value="1"/>
</dbReference>
<dbReference type="VEuPathDB" id="FungiDB:H257_14593"/>
<evidence type="ECO:0000256" key="2">
    <source>
        <dbReference type="ARBA" id="ARBA00022771"/>
    </source>
</evidence>
<dbReference type="Gene3D" id="3.40.50.720">
    <property type="entry name" value="NAD(P)-binding Rossmann-like Domain"/>
    <property type="match status" value="1"/>
</dbReference>
<feature type="domain" description="FYVE-type" evidence="7">
    <location>
        <begin position="393"/>
        <end position="451"/>
    </location>
</feature>
<feature type="region of interest" description="Disordered" evidence="6">
    <location>
        <begin position="341"/>
        <end position="366"/>
    </location>
</feature>
<dbReference type="Gene3D" id="3.30.450.40">
    <property type="match status" value="1"/>
</dbReference>
<dbReference type="VEuPathDB" id="FungiDB:H257_14594"/>
<dbReference type="CDD" id="cd22967">
    <property type="entry name" value="DD_AK7"/>
    <property type="match status" value="1"/>
</dbReference>
<dbReference type="InterPro" id="IPR007858">
    <property type="entry name" value="Dpy-30_motif"/>
</dbReference>
<evidence type="ECO:0000256" key="5">
    <source>
        <dbReference type="SAM" id="Coils"/>
    </source>
</evidence>
<evidence type="ECO:0000313" key="9">
    <source>
        <dbReference type="Proteomes" id="UP000265427"/>
    </source>
</evidence>
<feature type="compositionally biased region" description="Basic and acidic residues" evidence="6">
    <location>
        <begin position="1048"/>
        <end position="1061"/>
    </location>
</feature>
<protein>
    <recommendedName>
        <fullName evidence="7">FYVE-type domain-containing protein</fullName>
    </recommendedName>
</protein>
<dbReference type="PANTHER" id="PTHR43102">
    <property type="entry name" value="SLR1143 PROTEIN"/>
    <property type="match status" value="1"/>
</dbReference>
<dbReference type="PROSITE" id="PS50178">
    <property type="entry name" value="ZF_FYVE"/>
    <property type="match status" value="1"/>
</dbReference>
<dbReference type="InterPro" id="IPR000306">
    <property type="entry name" value="Znf_FYVE"/>
</dbReference>
<dbReference type="InterPro" id="IPR047499">
    <property type="entry name" value="DD_AK7"/>
</dbReference>
<accession>A0A396ZXN1</accession>
<gene>
    <name evidence="8" type="ORF">DYB36_003769</name>
</gene>
<keyword evidence="5" id="KW-0175">Coiled coil</keyword>
<dbReference type="SMART" id="SM00064">
    <property type="entry name" value="FYVE"/>
    <property type="match status" value="2"/>
</dbReference>
<keyword evidence="3" id="KW-0862">Zinc</keyword>
<evidence type="ECO:0000313" key="8">
    <source>
        <dbReference type="EMBL" id="RHX98278.1"/>
    </source>
</evidence>
<dbReference type="InterPro" id="IPR017455">
    <property type="entry name" value="Znf_FYVE-rel"/>
</dbReference>
<dbReference type="SUPFAM" id="SSF57903">
    <property type="entry name" value="FYVE/PHD zinc finger"/>
    <property type="match status" value="2"/>
</dbReference>
<evidence type="ECO:0000259" key="7">
    <source>
        <dbReference type="PROSITE" id="PS50178"/>
    </source>
</evidence>
<reference evidence="8 9" key="1">
    <citation type="submission" date="2018-08" db="EMBL/GenBank/DDBJ databases">
        <title>Aphanomyces genome sequencing and annotation.</title>
        <authorList>
            <person name="Minardi D."/>
            <person name="Oidtmann B."/>
            <person name="Van Der Giezen M."/>
            <person name="Studholme D.J."/>
        </authorList>
    </citation>
    <scope>NUCLEOTIDE SEQUENCE [LARGE SCALE GENOMIC DNA]</scope>
    <source>
        <strain evidence="8 9">Kv</strain>
    </source>
</reference>
<evidence type="ECO:0000256" key="3">
    <source>
        <dbReference type="ARBA" id="ARBA00022833"/>
    </source>
</evidence>
<keyword evidence="1" id="KW-0479">Metal-binding</keyword>
<evidence type="ECO:0000256" key="4">
    <source>
        <dbReference type="PROSITE-ProRule" id="PRU00091"/>
    </source>
</evidence>
<dbReference type="GO" id="GO:0008270">
    <property type="term" value="F:zinc ion binding"/>
    <property type="evidence" value="ECO:0007669"/>
    <property type="project" value="UniProtKB-KW"/>
</dbReference>
<dbReference type="CDD" id="cd00065">
    <property type="entry name" value="FYVE_like_SF"/>
    <property type="match status" value="1"/>
</dbReference>
<dbReference type="Proteomes" id="UP000265427">
    <property type="component" value="Unassembled WGS sequence"/>
</dbReference>
<name>A0A396ZXN1_APHAT</name>
<feature type="compositionally biased region" description="Low complexity" evidence="6">
    <location>
        <begin position="341"/>
        <end position="360"/>
    </location>
</feature>
<dbReference type="Pfam" id="PF05186">
    <property type="entry name" value="Dpy-30"/>
    <property type="match status" value="1"/>
</dbReference>
<dbReference type="InterPro" id="IPR011011">
    <property type="entry name" value="Znf_FYVE_PHD"/>
</dbReference>
<feature type="coiled-coil region" evidence="5">
    <location>
        <begin position="1179"/>
        <end position="1215"/>
    </location>
</feature>
<sequence>MTDSIMRRAKDERERILQQHQLLLPDKYEPLKSRPACHMCTKTFGTFRRRVHCQLVCFLAVYRCTLEYIADVAGKILDTRVCTLCDAKLDADHRQRTSSRAIAGAVLNLASKPRPSPMMTRSTSEGHTPNTRVSHHRTSPASTRRAPKQQSTSTDGDVSEMSTPYFYALDFNWSHAWPKPPFIPHDMERVKSLTNLQVRRHDFMLSAVTFACEVFDSPIGGVSFLDEHQQWFACSQGLAQEFIPRMASICAHTIALATPMTVLNLRQDIRFRQNPLVTGPKLGFYAGAPILSPEGHAIGTVFVMDMAPRGACDLTKLAVFAQVVSAKLADAARPNLTLLRTESSSSTTSQIQSPTESTTSLPYQSNHPAGRVLAASEVMRPTDWVPSAHRVFCQVCHNRFSLFLRKRHCRVCGDVVCKNCITHTPVEGLTDPSAAKMREVVVCLGCVHKPRSRSASRQKGGSRTAPATTMETDDDEECVSGAGSAEVDVPTLGRNQSFDLDECGAAFTTHSLRAPLTAGGDKGGIVGTNATDMQAPPQPKQVDYTPTEVHSMLLRLLHQSNDIQSQLHATQHAAVLSFVIPTIMRVFVSNLSSALGAEIAKQIKDCEVVGAIEHLKQTQSTKKRLLENRSPELVETASSAEDPNDAFVENPVVVYSDKHNVGLLLKRCDVAIYSILDDPDGVVEALKTFDDGNSGDKLFIAISSVLTWAKTPVPAPRPEDWNGHREDTFKTRKPARKYAEYKAVETQVLSARREGLTTLVIAPGLIYGGAQSSLHAILRNAWLHPEEDVVVPSLSNGKGANVLPMISVYDLARVVAKAAVAAPSTSYLIAVDKSHTSLRDVCSAISKTLGSGGVRDVDAAEAEEMLVLEKSMAHLQLDLRFDTSGGAMDALEIEWTHELGLVANIARVADDYIKCMDLRPLRAVVLGPPQVGKSHLSAFLAKTYYLPHLTPSSVAADLLTTANLDDHLVGLREEVKKFRLNLKDLPEALLTELIRWKLTSPVCRNQGYVLDGLPVSVEQARALYFVAPSAASGDDESKQPDDGNTPDEEGKQRDESDDHQKPPPPSANLNAPNRVVVLDAVRSLLEHRAQALSQEDADKSGNTDIEFTRRYDLFKRETNPANQSGLVAYFERDQAVEVLELELDSEEMYTSKKHFVDPIAKYMEQGGKPYNFHPTPDEVDAAKKELDAQLAAEAEAELKRQADAMEKDLMDKQSRAMSEKARLEIIQREEMDILEARSKPLRAYLMETVIPVLTEGMLEVVKVQPDDPIDYLADFLFRKGQHYVG</sequence>
<dbReference type="EMBL" id="QUSZ01010233">
    <property type="protein sequence ID" value="RHX98278.1"/>
    <property type="molecule type" value="Genomic_DNA"/>
</dbReference>
<feature type="region of interest" description="Disordered" evidence="6">
    <location>
        <begin position="1028"/>
        <end position="1073"/>
    </location>
</feature>
<dbReference type="Gene3D" id="3.30.40.10">
    <property type="entry name" value="Zinc/RING finger domain, C3HC4 (zinc finger)"/>
    <property type="match status" value="2"/>
</dbReference>
<proteinExistence type="predicted"/>
<feature type="region of interest" description="Disordered" evidence="6">
    <location>
        <begin position="110"/>
        <end position="158"/>
    </location>
</feature>
<dbReference type="InterPro" id="IPR036291">
    <property type="entry name" value="NAD(P)-bd_dom_sf"/>
</dbReference>
<dbReference type="Gene3D" id="3.40.50.300">
    <property type="entry name" value="P-loop containing nucleotide triphosphate hydrolases"/>
    <property type="match status" value="1"/>
</dbReference>
<dbReference type="Pfam" id="PF01363">
    <property type="entry name" value="FYVE"/>
    <property type="match status" value="1"/>
</dbReference>
<evidence type="ECO:0000256" key="1">
    <source>
        <dbReference type="ARBA" id="ARBA00022723"/>
    </source>
</evidence>
<dbReference type="PANTHER" id="PTHR43102:SF2">
    <property type="entry name" value="GAF DOMAIN-CONTAINING PROTEIN"/>
    <property type="match status" value="1"/>
</dbReference>
<dbReference type="SUPFAM" id="SSF55781">
    <property type="entry name" value="GAF domain-like"/>
    <property type="match status" value="1"/>
</dbReference>
<feature type="region of interest" description="Disordered" evidence="6">
    <location>
        <begin position="452"/>
        <end position="478"/>
    </location>
</feature>
<feature type="compositionally biased region" description="Polar residues" evidence="6">
    <location>
        <begin position="457"/>
        <end position="470"/>
    </location>
</feature>
<dbReference type="InterPro" id="IPR013083">
    <property type="entry name" value="Znf_RING/FYVE/PHD"/>
</dbReference>
<dbReference type="SUPFAM" id="SSF51735">
    <property type="entry name" value="NAD(P)-binding Rossmann-fold domains"/>
    <property type="match status" value="1"/>
</dbReference>
<organism evidence="8 9">
    <name type="scientific">Aphanomyces astaci</name>
    <name type="common">Crayfish plague agent</name>
    <dbReference type="NCBI Taxonomy" id="112090"/>
    <lineage>
        <taxon>Eukaryota</taxon>
        <taxon>Sar</taxon>
        <taxon>Stramenopiles</taxon>
        <taxon>Oomycota</taxon>
        <taxon>Saprolegniomycetes</taxon>
        <taxon>Saprolegniales</taxon>
        <taxon>Verrucalvaceae</taxon>
        <taxon>Aphanomyces</taxon>
    </lineage>
</organism>
<evidence type="ECO:0000256" key="6">
    <source>
        <dbReference type="SAM" id="MobiDB-lite"/>
    </source>
</evidence>
<dbReference type="InterPro" id="IPR027417">
    <property type="entry name" value="P-loop_NTPase"/>
</dbReference>
<comment type="caution">
    <text evidence="8">The sequence shown here is derived from an EMBL/GenBank/DDBJ whole genome shotgun (WGS) entry which is preliminary data.</text>
</comment>
<dbReference type="SUPFAM" id="SSF52540">
    <property type="entry name" value="P-loop containing nucleoside triphosphate hydrolases"/>
    <property type="match status" value="1"/>
</dbReference>
<dbReference type="Pfam" id="PF01590">
    <property type="entry name" value="GAF"/>
    <property type="match status" value="1"/>
</dbReference>
<feature type="compositionally biased region" description="Polar residues" evidence="6">
    <location>
        <begin position="148"/>
        <end position="158"/>
    </location>
</feature>
<dbReference type="InterPro" id="IPR029016">
    <property type="entry name" value="GAF-like_dom_sf"/>
</dbReference>
<feature type="compositionally biased region" description="Polar residues" evidence="6">
    <location>
        <begin position="119"/>
        <end position="132"/>
    </location>
</feature>
<keyword evidence="2 4" id="KW-0863">Zinc-finger</keyword>
<dbReference type="InterPro" id="IPR003018">
    <property type="entry name" value="GAF"/>
</dbReference>